<feature type="binding site" evidence="10">
    <location>
        <position position="196"/>
    </location>
    <ligand>
        <name>UDP-N-acetyl-alpha-D-glucosamine</name>
        <dbReference type="ChEBI" id="CHEBI:57705"/>
    </ligand>
</feature>
<accession>A0A6A8M6J8</accession>
<feature type="binding site" evidence="10">
    <location>
        <position position="254"/>
    </location>
    <ligand>
        <name>UDP-N-acetyl-alpha-D-glucosamine</name>
        <dbReference type="ChEBI" id="CHEBI:57705"/>
    </ligand>
</feature>
<evidence type="ECO:0000256" key="8">
    <source>
        <dbReference type="ARBA" id="ARBA00023306"/>
    </source>
</evidence>
<evidence type="ECO:0000256" key="10">
    <source>
        <dbReference type="HAMAP-Rule" id="MF_00033"/>
    </source>
</evidence>
<dbReference type="GO" id="GO:0009252">
    <property type="term" value="P:peptidoglycan biosynthetic process"/>
    <property type="evidence" value="ECO:0007669"/>
    <property type="project" value="UniProtKB-UniRule"/>
</dbReference>
<dbReference type="PANTHER" id="PTHR21015:SF22">
    <property type="entry name" value="GLYCOSYLTRANSFERASE"/>
    <property type="match status" value="1"/>
</dbReference>
<evidence type="ECO:0000256" key="9">
    <source>
        <dbReference type="ARBA" id="ARBA00023316"/>
    </source>
</evidence>
<keyword evidence="3 10" id="KW-0328">Glycosyltransferase</keyword>
<keyword evidence="7 10" id="KW-0472">Membrane</keyword>
<keyword evidence="2 10" id="KW-0132">Cell division</keyword>
<proteinExistence type="inferred from homology"/>
<dbReference type="AlphaFoldDB" id="A0A6A8M6J8"/>
<feature type="binding site" evidence="10">
    <location>
        <position position="299"/>
    </location>
    <ligand>
        <name>UDP-N-acetyl-alpha-D-glucosamine</name>
        <dbReference type="ChEBI" id="CHEBI:57705"/>
    </ligand>
</feature>
<feature type="domain" description="Glycosyl transferase family 28 C-terminal" evidence="12">
    <location>
        <begin position="189"/>
        <end position="347"/>
    </location>
</feature>
<feature type="binding site" evidence="10">
    <location>
        <begin position="10"/>
        <end position="12"/>
    </location>
    <ligand>
        <name>UDP-N-acetyl-alpha-D-glucosamine</name>
        <dbReference type="ChEBI" id="CHEBI:57705"/>
    </ligand>
</feature>
<comment type="caution">
    <text evidence="13">The sequence shown here is derived from an EMBL/GenBank/DDBJ whole genome shotgun (WGS) entry which is preliminary data.</text>
</comment>
<dbReference type="HAMAP" id="MF_00033">
    <property type="entry name" value="MurG"/>
    <property type="match status" value="1"/>
</dbReference>
<comment type="pathway">
    <text evidence="10">Cell wall biogenesis; peptidoglycan biosynthesis.</text>
</comment>
<dbReference type="PANTHER" id="PTHR21015">
    <property type="entry name" value="UDP-N-ACETYLGLUCOSAMINE--N-ACETYLMURAMYL-(PENTAPEPTIDE) PYROPHOSPHORYL-UNDECAPRENOL N-ACETYLGLUCOSAMINE TRANSFERASE 1"/>
    <property type="match status" value="1"/>
</dbReference>
<comment type="catalytic activity">
    <reaction evidence="10">
        <text>di-trans,octa-cis-undecaprenyl diphospho-N-acetyl-alpha-D-muramoyl-L-alanyl-D-glutamyl-meso-2,6-diaminopimeloyl-D-alanyl-D-alanine + UDP-N-acetyl-alpha-D-glucosamine = di-trans,octa-cis-undecaprenyl diphospho-[N-acetyl-alpha-D-glucosaminyl-(1-&gt;4)]-N-acetyl-alpha-D-muramoyl-L-alanyl-D-glutamyl-meso-2,6-diaminopimeloyl-D-alanyl-D-alanine + UDP + H(+)</text>
        <dbReference type="Rhea" id="RHEA:31227"/>
        <dbReference type="ChEBI" id="CHEBI:15378"/>
        <dbReference type="ChEBI" id="CHEBI:57705"/>
        <dbReference type="ChEBI" id="CHEBI:58223"/>
        <dbReference type="ChEBI" id="CHEBI:61387"/>
        <dbReference type="ChEBI" id="CHEBI:61388"/>
        <dbReference type="EC" id="2.4.1.227"/>
    </reaction>
</comment>
<evidence type="ECO:0000259" key="11">
    <source>
        <dbReference type="Pfam" id="PF03033"/>
    </source>
</evidence>
<sequence length="368" mass="40276">MKIVLTGGGTGGHIYPALAIGDKFKEYNPSCEILYIGAYGGMEERIVPAHGVDLKLVRARGINRSNPVKLFQTAWDTELGYRKALAIMKKYKPDAVISTGSFISAPVVLAARKLGIKIYIHEQNAFPGIANKKLSKFARLVFLGFEAGGTYFEDKSKLIYSGNPVRKAFYNLDRTECRKKLDIPESHFVVTVFGGSLGASTLNEIGVECATEFAGREGVTLLFGTGRNYYDSVQRKMKALRISEAKNLRVTPYIQDMPDVLGSSNVVISRSGALSAAEIMTTGRAAIFIPSPNVTGDHQYYNAKAVADQGGAIIVREDGDSCVRVVNTLNQLMREPETLDAMEEGSRKAAPLDATEIIYRNIMDDLKK</sequence>
<comment type="function">
    <text evidence="10">Cell wall formation. Catalyzes the transfer of a GlcNAc subunit on undecaprenyl-pyrophosphoryl-MurNAc-pentapeptide (lipid intermediate I) to form undecaprenyl-pyrophosphoryl-MurNAc-(pentapeptide)GlcNAc (lipid intermediate II).</text>
</comment>
<evidence type="ECO:0000256" key="3">
    <source>
        <dbReference type="ARBA" id="ARBA00022676"/>
    </source>
</evidence>
<dbReference type="GO" id="GO:0051301">
    <property type="term" value="P:cell division"/>
    <property type="evidence" value="ECO:0007669"/>
    <property type="project" value="UniProtKB-KW"/>
</dbReference>
<dbReference type="InterPro" id="IPR004276">
    <property type="entry name" value="GlycoTrans_28_N"/>
</dbReference>
<feature type="binding site" evidence="10">
    <location>
        <position position="124"/>
    </location>
    <ligand>
        <name>UDP-N-acetyl-alpha-D-glucosamine</name>
        <dbReference type="ChEBI" id="CHEBI:57705"/>
    </ligand>
</feature>
<dbReference type="EC" id="2.4.1.227" evidence="10"/>
<dbReference type="GO" id="GO:0008360">
    <property type="term" value="P:regulation of cell shape"/>
    <property type="evidence" value="ECO:0007669"/>
    <property type="project" value="UniProtKB-KW"/>
</dbReference>
<keyword evidence="4 10" id="KW-0808">Transferase</keyword>
<dbReference type="Pfam" id="PF04101">
    <property type="entry name" value="Glyco_tran_28_C"/>
    <property type="match status" value="1"/>
</dbReference>
<name>A0A6A8M6J8_9FIRM</name>
<dbReference type="GO" id="GO:0051991">
    <property type="term" value="F:UDP-N-acetyl-D-glucosamine:N-acetylmuramoyl-L-alanyl-D-glutamyl-meso-2,6-diaminopimelyl-D-alanyl-D-alanine-diphosphoundecaprenol 4-beta-N-acetylglucosaminlytransferase activity"/>
    <property type="evidence" value="ECO:0007669"/>
    <property type="project" value="RHEA"/>
</dbReference>
<keyword evidence="5 10" id="KW-0133">Cell shape</keyword>
<dbReference type="InterPro" id="IPR006009">
    <property type="entry name" value="GlcNAc_MurG"/>
</dbReference>
<evidence type="ECO:0000256" key="6">
    <source>
        <dbReference type="ARBA" id="ARBA00022984"/>
    </source>
</evidence>
<dbReference type="SUPFAM" id="SSF53756">
    <property type="entry name" value="UDP-Glycosyltransferase/glycogen phosphorylase"/>
    <property type="match status" value="1"/>
</dbReference>
<feature type="domain" description="Glycosyltransferase family 28 N-terminal" evidence="11">
    <location>
        <begin position="3"/>
        <end position="142"/>
    </location>
</feature>
<evidence type="ECO:0000256" key="7">
    <source>
        <dbReference type="ARBA" id="ARBA00023136"/>
    </source>
</evidence>
<feature type="binding site" evidence="10">
    <location>
        <position position="166"/>
    </location>
    <ligand>
        <name>UDP-N-acetyl-alpha-D-glucosamine</name>
        <dbReference type="ChEBI" id="CHEBI:57705"/>
    </ligand>
</feature>
<comment type="subcellular location">
    <subcellularLocation>
        <location evidence="10">Cell membrane</location>
        <topology evidence="10">Peripheral membrane protein</topology>
        <orientation evidence="10">Cytoplasmic side</orientation>
    </subcellularLocation>
</comment>
<keyword evidence="6 10" id="KW-0573">Peptidoglycan synthesis</keyword>
<dbReference type="GO" id="GO:0005975">
    <property type="term" value="P:carbohydrate metabolic process"/>
    <property type="evidence" value="ECO:0007669"/>
    <property type="project" value="InterPro"/>
</dbReference>
<comment type="similarity">
    <text evidence="10">Belongs to the glycosyltransferase 28 family. MurG subfamily.</text>
</comment>
<evidence type="ECO:0000259" key="12">
    <source>
        <dbReference type="Pfam" id="PF04101"/>
    </source>
</evidence>
<evidence type="ECO:0000256" key="5">
    <source>
        <dbReference type="ARBA" id="ARBA00022960"/>
    </source>
</evidence>
<comment type="caution">
    <text evidence="10">Lacks conserved residue(s) required for the propagation of feature annotation.</text>
</comment>
<keyword evidence="9 10" id="KW-0961">Cell wall biogenesis/degradation</keyword>
<keyword evidence="8 10" id="KW-0131">Cell cycle</keyword>
<evidence type="ECO:0000256" key="2">
    <source>
        <dbReference type="ARBA" id="ARBA00022618"/>
    </source>
</evidence>
<dbReference type="GO" id="GO:0050511">
    <property type="term" value="F:undecaprenyldiphospho-muramoylpentapeptide beta-N-acetylglucosaminyltransferase activity"/>
    <property type="evidence" value="ECO:0007669"/>
    <property type="project" value="UniProtKB-UniRule"/>
</dbReference>
<reference evidence="13" key="1">
    <citation type="submission" date="2019-09" db="EMBL/GenBank/DDBJ databases">
        <title>In-depth cultivation of the pig gut microbiome towards novel bacterial diversity and tailored functional studies.</title>
        <authorList>
            <person name="Wylensek D."/>
            <person name="Hitch T.C.A."/>
            <person name="Clavel T."/>
        </authorList>
    </citation>
    <scope>NUCLEOTIDE SEQUENCE</scope>
    <source>
        <strain evidence="13">RF-744-FAT-WT-3</strain>
    </source>
</reference>
<dbReference type="InterPro" id="IPR007235">
    <property type="entry name" value="Glyco_trans_28_C"/>
</dbReference>
<dbReference type="GO" id="GO:0071555">
    <property type="term" value="P:cell wall organization"/>
    <property type="evidence" value="ECO:0007669"/>
    <property type="project" value="UniProtKB-KW"/>
</dbReference>
<dbReference type="EMBL" id="VUNB01000001">
    <property type="protein sequence ID" value="MST68188.1"/>
    <property type="molecule type" value="Genomic_DNA"/>
</dbReference>
<dbReference type="CDD" id="cd03785">
    <property type="entry name" value="GT28_MurG"/>
    <property type="match status" value="1"/>
</dbReference>
<organism evidence="13">
    <name type="scientific">Baileyella intestinalis</name>
    <dbReference type="NCBI Taxonomy" id="2606709"/>
    <lineage>
        <taxon>Bacteria</taxon>
        <taxon>Bacillati</taxon>
        <taxon>Bacillota</taxon>
        <taxon>Clostridia</taxon>
        <taxon>Peptostreptococcales</taxon>
        <taxon>Anaerovoracaceae</taxon>
        <taxon>Baileyella</taxon>
    </lineage>
</organism>
<evidence type="ECO:0000256" key="1">
    <source>
        <dbReference type="ARBA" id="ARBA00022475"/>
    </source>
</evidence>
<keyword evidence="1 10" id="KW-1003">Cell membrane</keyword>
<dbReference type="RefSeq" id="WP_154571662.1">
    <property type="nucleotide sequence ID" value="NZ_VUNB01000001.1"/>
</dbReference>
<gene>
    <name evidence="10 13" type="primary">murG</name>
    <name evidence="13" type="ORF">FYJ66_01000</name>
</gene>
<protein>
    <recommendedName>
        <fullName evidence="10">UDP-N-acetylglucosamine--N-acetylmuramyl-(pentapeptide) pyrophosphoryl-undecaprenol N-acetylglucosamine transferase</fullName>
        <ecNumber evidence="10">2.4.1.227</ecNumber>
    </recommendedName>
    <alternativeName>
        <fullName evidence="10">Undecaprenyl-PP-MurNAc-pentapeptide-UDPGlcNAc GlcNAc transferase</fullName>
    </alternativeName>
</protein>
<evidence type="ECO:0000256" key="4">
    <source>
        <dbReference type="ARBA" id="ARBA00022679"/>
    </source>
</evidence>
<dbReference type="Gene3D" id="3.40.50.2000">
    <property type="entry name" value="Glycogen Phosphorylase B"/>
    <property type="match status" value="2"/>
</dbReference>
<dbReference type="GO" id="GO:0005886">
    <property type="term" value="C:plasma membrane"/>
    <property type="evidence" value="ECO:0007669"/>
    <property type="project" value="UniProtKB-SubCell"/>
</dbReference>
<evidence type="ECO:0000313" key="13">
    <source>
        <dbReference type="EMBL" id="MST68188.1"/>
    </source>
</evidence>
<dbReference type="UniPathway" id="UPA00219"/>
<dbReference type="Pfam" id="PF03033">
    <property type="entry name" value="Glyco_transf_28"/>
    <property type="match status" value="1"/>
</dbReference>
<dbReference type="NCBIfam" id="TIGR01133">
    <property type="entry name" value="murG"/>
    <property type="match status" value="1"/>
</dbReference>